<evidence type="ECO:0000313" key="5">
    <source>
        <dbReference type="Proteomes" id="UP000002669"/>
    </source>
</evidence>
<reference evidence="5" key="1">
    <citation type="journal article" date="2012" name="MBio">
        <title>Comparative genome analysis of Trichophyton rubrum and related dermatophytes reveals candidate genes involved in infection.</title>
        <authorList>
            <person name="Martinez D.A."/>
            <person name="Oliver B.G."/>
            <person name="Graeser Y."/>
            <person name="Goldberg J.M."/>
            <person name="Li W."/>
            <person name="Martinez-Rossi N.M."/>
            <person name="Monod M."/>
            <person name="Shelest E."/>
            <person name="Barton R.C."/>
            <person name="Birch E."/>
            <person name="Brakhage A.A."/>
            <person name="Chen Z."/>
            <person name="Gurr S.J."/>
            <person name="Heiman D."/>
            <person name="Heitman J."/>
            <person name="Kosti I."/>
            <person name="Rossi A."/>
            <person name="Saif S."/>
            <person name="Samalova M."/>
            <person name="Saunders C.W."/>
            <person name="Shea T."/>
            <person name="Summerbell R.C."/>
            <person name="Xu J."/>
            <person name="Young S."/>
            <person name="Zeng Q."/>
            <person name="Birren B.W."/>
            <person name="Cuomo C.A."/>
            <person name="White T.C."/>
        </authorList>
    </citation>
    <scope>NUCLEOTIDE SEQUENCE [LARGE SCALE GENOMIC DNA]</scope>
    <source>
        <strain evidence="5">ATCC MYA-4604 / CBS 118893</strain>
    </source>
</reference>
<evidence type="ECO:0000313" key="4">
    <source>
        <dbReference type="EMBL" id="EFQ97122.1"/>
    </source>
</evidence>
<protein>
    <submittedName>
        <fullName evidence="4">GTP-binding protein</fullName>
    </submittedName>
</protein>
<keyword evidence="2" id="KW-0342">GTP-binding</keyword>
<dbReference type="InterPro" id="IPR031167">
    <property type="entry name" value="G_OBG"/>
</dbReference>
<dbReference type="GO" id="GO:0005525">
    <property type="term" value="F:GTP binding"/>
    <property type="evidence" value="ECO:0007669"/>
    <property type="project" value="UniProtKB-KW"/>
</dbReference>
<dbReference type="HOGENOM" id="CLU_037276_1_0_1"/>
<dbReference type="Gene3D" id="3.40.50.300">
    <property type="entry name" value="P-loop containing nucleotide triphosphate hydrolases"/>
    <property type="match status" value="1"/>
</dbReference>
<dbReference type="GO" id="GO:0005737">
    <property type="term" value="C:cytoplasm"/>
    <property type="evidence" value="ECO:0007669"/>
    <property type="project" value="TreeGrafter"/>
</dbReference>
<dbReference type="PANTHER" id="PTHR23305:SF1">
    <property type="entry name" value="OBG-TYPE G DOMAIN-CONTAINING PROTEIN"/>
    <property type="match status" value="1"/>
</dbReference>
<dbReference type="OMA" id="WILGNLM"/>
<dbReference type="RefSeq" id="XP_003176074.1">
    <property type="nucleotide sequence ID" value="XM_003176026.1"/>
</dbReference>
<dbReference type="Pfam" id="PF08438">
    <property type="entry name" value="YGR210-like_G4"/>
    <property type="match status" value="1"/>
</dbReference>
<dbReference type="Pfam" id="PF01926">
    <property type="entry name" value="MMR_HSR1"/>
    <property type="match status" value="1"/>
</dbReference>
<dbReference type="SUPFAM" id="SSF52540">
    <property type="entry name" value="P-loop containing nucleoside triphosphate hydrolases"/>
    <property type="match status" value="1"/>
</dbReference>
<keyword evidence="1" id="KW-0547">Nucleotide-binding</keyword>
<dbReference type="OrthoDB" id="545683at2759"/>
<keyword evidence="5" id="KW-1185">Reference proteome</keyword>
<dbReference type="Proteomes" id="UP000002669">
    <property type="component" value="Unassembled WGS sequence"/>
</dbReference>
<dbReference type="InterPro" id="IPR013646">
    <property type="entry name" value="YGR210-like_G4"/>
</dbReference>
<proteinExistence type="predicted"/>
<dbReference type="Gene3D" id="1.10.8.470">
    <property type="match status" value="1"/>
</dbReference>
<dbReference type="VEuPathDB" id="FungiDB:MGYG_00165"/>
<dbReference type="STRING" id="535722.E5R393"/>
<dbReference type="InterPro" id="IPR006073">
    <property type="entry name" value="GTP-bd"/>
</dbReference>
<sequence>MPRDPLIGLVGKPSSGKSTTLNRYRSFQGNNGTNEKSYCEIEMSNMLAGQLNRCLIQSWEFSVCFFQPLSLTSLVADRHILLRNRFTTIDPQRAIGYLQVDCACSRYNLQDRCKPNYGGCHEGRRSVPIELLDVAGLVPGAHEGKGLGNKFLDDLRHADALIHVVDVSGTTDAEGKVTRGYDPSQDIVWLKSEIVRWIEGNLMDKWGSIKRKHIATKSTAVETLQTQFSGYGSTSRIVARCLDRINLKEPLEEWSNEIISKVVVSFIDEKFPTVIALNKIDHPDSDKNISKIAKQEDPKSIVLCSAISEVFLRKLTKQGYIKYLEGSEFVDTREDLIEMGDPEGGGLKEMDEKLKNRVENLKDLVLYRFGSTGVVQVLSRAAELLGLVPVFPVRNVHTFASGATGSAVFRDCVLVNKYGYCIHDIKIFKANFVLVLRNSTVGDVARKVMGDVPIAFVEGAEGTRISEDEIVSIGRHDVSTPDSY</sequence>
<dbReference type="GeneID" id="10031386"/>
<dbReference type="EMBL" id="DS989822">
    <property type="protein sequence ID" value="EFQ97122.1"/>
    <property type="molecule type" value="Genomic_DNA"/>
</dbReference>
<organism evidence="5">
    <name type="scientific">Arthroderma gypseum (strain ATCC MYA-4604 / CBS 118893)</name>
    <name type="common">Microsporum gypseum</name>
    <dbReference type="NCBI Taxonomy" id="535722"/>
    <lineage>
        <taxon>Eukaryota</taxon>
        <taxon>Fungi</taxon>
        <taxon>Dikarya</taxon>
        <taxon>Ascomycota</taxon>
        <taxon>Pezizomycotina</taxon>
        <taxon>Eurotiomycetes</taxon>
        <taxon>Eurotiomycetidae</taxon>
        <taxon>Onygenales</taxon>
        <taxon>Arthrodermataceae</taxon>
        <taxon>Nannizzia</taxon>
    </lineage>
</organism>
<dbReference type="FunFam" id="1.10.8.470:FF:000001">
    <property type="entry name" value="GTP-binding protein homolog"/>
    <property type="match status" value="1"/>
</dbReference>
<dbReference type="InterPro" id="IPR027417">
    <property type="entry name" value="P-loop_NTPase"/>
</dbReference>
<dbReference type="InParanoid" id="E5R393"/>
<evidence type="ECO:0000256" key="1">
    <source>
        <dbReference type="ARBA" id="ARBA00022741"/>
    </source>
</evidence>
<dbReference type="FunCoup" id="E5R393">
    <property type="interactions" value="45"/>
</dbReference>
<dbReference type="PROSITE" id="PS51710">
    <property type="entry name" value="G_OBG"/>
    <property type="match status" value="1"/>
</dbReference>
<dbReference type="eggNOG" id="KOG1491">
    <property type="taxonomic scope" value="Eukaryota"/>
</dbReference>
<accession>E5R393</accession>
<evidence type="ECO:0000256" key="2">
    <source>
        <dbReference type="ARBA" id="ARBA00023134"/>
    </source>
</evidence>
<dbReference type="PANTHER" id="PTHR23305">
    <property type="entry name" value="OBG GTPASE FAMILY"/>
    <property type="match status" value="1"/>
</dbReference>
<gene>
    <name evidence="4" type="ORF">MGYG_00165</name>
</gene>
<dbReference type="GO" id="GO:0016887">
    <property type="term" value="F:ATP hydrolysis activity"/>
    <property type="evidence" value="ECO:0007669"/>
    <property type="project" value="TreeGrafter"/>
</dbReference>
<dbReference type="AlphaFoldDB" id="E5R393"/>
<dbReference type="CDD" id="cd01899">
    <property type="entry name" value="Ygr210"/>
    <property type="match status" value="1"/>
</dbReference>
<evidence type="ECO:0000259" key="3">
    <source>
        <dbReference type="PROSITE" id="PS51710"/>
    </source>
</evidence>
<feature type="domain" description="OBG-type G" evidence="3">
    <location>
        <begin position="128"/>
        <end position="324"/>
    </location>
</feature>
<name>E5R393_ARTGP</name>